<keyword evidence="2" id="KW-1185">Reference proteome</keyword>
<accession>A0AAE1B7P4</accession>
<dbReference type="Proteomes" id="UP001283361">
    <property type="component" value="Unassembled WGS sequence"/>
</dbReference>
<dbReference type="AlphaFoldDB" id="A0AAE1B7P4"/>
<comment type="caution">
    <text evidence="1">The sequence shown here is derived from an EMBL/GenBank/DDBJ whole genome shotgun (WGS) entry which is preliminary data.</text>
</comment>
<dbReference type="EMBL" id="JAWDGP010000332">
    <property type="protein sequence ID" value="KAK3801339.1"/>
    <property type="molecule type" value="Genomic_DNA"/>
</dbReference>
<evidence type="ECO:0000313" key="2">
    <source>
        <dbReference type="Proteomes" id="UP001283361"/>
    </source>
</evidence>
<organism evidence="1 2">
    <name type="scientific">Elysia crispata</name>
    <name type="common">lettuce slug</name>
    <dbReference type="NCBI Taxonomy" id="231223"/>
    <lineage>
        <taxon>Eukaryota</taxon>
        <taxon>Metazoa</taxon>
        <taxon>Spiralia</taxon>
        <taxon>Lophotrochozoa</taxon>
        <taxon>Mollusca</taxon>
        <taxon>Gastropoda</taxon>
        <taxon>Heterobranchia</taxon>
        <taxon>Euthyneura</taxon>
        <taxon>Panpulmonata</taxon>
        <taxon>Sacoglossa</taxon>
        <taxon>Placobranchoidea</taxon>
        <taxon>Plakobranchidae</taxon>
        <taxon>Elysia</taxon>
    </lineage>
</organism>
<sequence length="76" mass="8454">MASLVTFQSRQKGISKNINVPGIANIVTVFLDSESRCLQSPSTGPIAFYTNDARTRVLRNCPSMDHLILMSRRRAT</sequence>
<name>A0AAE1B7P4_9GAST</name>
<reference evidence="1" key="1">
    <citation type="journal article" date="2023" name="G3 (Bethesda)">
        <title>A reference genome for the long-term kleptoplast-retaining sea slug Elysia crispata morphotype clarki.</title>
        <authorList>
            <person name="Eastman K.E."/>
            <person name="Pendleton A.L."/>
            <person name="Shaikh M.A."/>
            <person name="Suttiyut T."/>
            <person name="Ogas R."/>
            <person name="Tomko P."/>
            <person name="Gavelis G."/>
            <person name="Widhalm J.R."/>
            <person name="Wisecaver J.H."/>
        </authorList>
    </citation>
    <scope>NUCLEOTIDE SEQUENCE</scope>
    <source>
        <strain evidence="1">ECLA1</strain>
    </source>
</reference>
<protein>
    <submittedName>
        <fullName evidence="1">Uncharacterized protein</fullName>
    </submittedName>
</protein>
<gene>
    <name evidence="1" type="ORF">RRG08_064427</name>
</gene>
<proteinExistence type="predicted"/>
<evidence type="ECO:0000313" key="1">
    <source>
        <dbReference type="EMBL" id="KAK3801339.1"/>
    </source>
</evidence>